<feature type="domain" description="C2H2-type" evidence="12">
    <location>
        <begin position="289"/>
        <end position="316"/>
    </location>
</feature>
<evidence type="ECO:0000256" key="10">
    <source>
        <dbReference type="PROSITE-ProRule" id="PRU00042"/>
    </source>
</evidence>
<comment type="subcellular location">
    <subcellularLocation>
        <location evidence="1">Nucleus</location>
    </subcellularLocation>
</comment>
<keyword evidence="2" id="KW-0479">Metal-binding</keyword>
<feature type="domain" description="C2H2-type" evidence="12">
    <location>
        <begin position="317"/>
        <end position="344"/>
    </location>
</feature>
<dbReference type="Gene3D" id="3.30.160.60">
    <property type="entry name" value="Classic Zinc Finger"/>
    <property type="match status" value="5"/>
</dbReference>
<dbReference type="PROSITE" id="PS00028">
    <property type="entry name" value="ZINC_FINGER_C2H2_1"/>
    <property type="match status" value="5"/>
</dbReference>
<evidence type="ECO:0000256" key="5">
    <source>
        <dbReference type="ARBA" id="ARBA00022833"/>
    </source>
</evidence>
<evidence type="ECO:0000256" key="4">
    <source>
        <dbReference type="ARBA" id="ARBA00022771"/>
    </source>
</evidence>
<name>A0A814CUJ6_9BILA</name>
<gene>
    <name evidence="13" type="ORF">RFH988_LOCUS11336</name>
</gene>
<keyword evidence="8" id="KW-0804">Transcription</keyword>
<dbReference type="Pfam" id="PF00096">
    <property type="entry name" value="zf-C2H2"/>
    <property type="match status" value="5"/>
</dbReference>
<evidence type="ECO:0000256" key="11">
    <source>
        <dbReference type="SAM" id="MobiDB-lite"/>
    </source>
</evidence>
<dbReference type="GO" id="GO:0000978">
    <property type="term" value="F:RNA polymerase II cis-regulatory region sequence-specific DNA binding"/>
    <property type="evidence" value="ECO:0007669"/>
    <property type="project" value="TreeGrafter"/>
</dbReference>
<keyword evidence="5" id="KW-0862">Zinc</keyword>
<dbReference type="SUPFAM" id="SSF57667">
    <property type="entry name" value="beta-beta-alpha zinc fingers"/>
    <property type="match status" value="3"/>
</dbReference>
<protein>
    <recommendedName>
        <fullName evidence="12">C2H2-type domain-containing protein</fullName>
    </recommendedName>
</protein>
<keyword evidence="3" id="KW-0677">Repeat</keyword>
<dbReference type="OrthoDB" id="3437960at2759"/>
<feature type="domain" description="C2H2-type" evidence="12">
    <location>
        <begin position="345"/>
        <end position="372"/>
    </location>
</feature>
<dbReference type="FunFam" id="3.30.160.60:FF:000325">
    <property type="entry name" value="ZFP90 zinc finger protein"/>
    <property type="match status" value="1"/>
</dbReference>
<sequence>MTAVNRIGMDSATADVSSSLWRAADTSSFDGSFISPWRDHHHHPHEYTPFRFSDTHHHYDPTASYYTDAATAAAIDSYTSSTATYSPYMVHHHSPSSSMVATTSSPSIKPERAAAAVTLQSALSLPPPMNVNVSMNFNSHSVQYTSGYGSGSSTANFVNSPYETFYNPTGTSHYTFPNHSPEIKSNRSSNYLQSDPVTTKQAMLLSAAAANCDYKDFSKLCDFFPTPSSSSSTQMNTNEKRNHWQTSKPSTNPKVNEGRINRCRICGKVYARPSTLKTHLRTHSGEKPYKCDKCCKAFTQAANLTAHLRTHSGEKPFSCDICGRKFSQSSSVTTHMRTHSGERPYQCKYCRKAFSDSSTLTKHMRVHSGEKPYECSLCRLRFSQSGNLNRHMRIHMNGGSHHTK</sequence>
<dbReference type="PANTHER" id="PTHR45993:SF10">
    <property type="entry name" value="ZINC FINGER PROTEIN 208 ISOFORM X1-RELATED"/>
    <property type="match status" value="1"/>
</dbReference>
<dbReference type="GO" id="GO:0003700">
    <property type="term" value="F:DNA-binding transcription factor activity"/>
    <property type="evidence" value="ECO:0007669"/>
    <property type="project" value="TreeGrafter"/>
</dbReference>
<comment type="caution">
    <text evidence="13">The sequence shown here is derived from an EMBL/GenBank/DDBJ whole genome shotgun (WGS) entry which is preliminary data.</text>
</comment>
<evidence type="ECO:0000256" key="7">
    <source>
        <dbReference type="ARBA" id="ARBA00023125"/>
    </source>
</evidence>
<evidence type="ECO:0000256" key="6">
    <source>
        <dbReference type="ARBA" id="ARBA00023015"/>
    </source>
</evidence>
<dbReference type="FunFam" id="3.30.160.60:FF:000634">
    <property type="entry name" value="Zinc finger X-chromosomal protein"/>
    <property type="match status" value="1"/>
</dbReference>
<dbReference type="InterPro" id="IPR013087">
    <property type="entry name" value="Znf_C2H2_type"/>
</dbReference>
<evidence type="ECO:0000256" key="1">
    <source>
        <dbReference type="ARBA" id="ARBA00004123"/>
    </source>
</evidence>
<feature type="compositionally biased region" description="Polar residues" evidence="11">
    <location>
        <begin position="244"/>
        <end position="254"/>
    </location>
</feature>
<keyword evidence="4 10" id="KW-0863">Zinc-finger</keyword>
<feature type="region of interest" description="Disordered" evidence="11">
    <location>
        <begin position="228"/>
        <end position="254"/>
    </location>
</feature>
<dbReference type="SMART" id="SM00355">
    <property type="entry name" value="ZnF_C2H2"/>
    <property type="match status" value="5"/>
</dbReference>
<feature type="domain" description="C2H2-type" evidence="12">
    <location>
        <begin position="261"/>
        <end position="288"/>
    </location>
</feature>
<dbReference type="AlphaFoldDB" id="A0A814CUJ6"/>
<reference evidence="13" key="1">
    <citation type="submission" date="2021-02" db="EMBL/GenBank/DDBJ databases">
        <authorList>
            <person name="Nowell W R."/>
        </authorList>
    </citation>
    <scope>NUCLEOTIDE SEQUENCE</scope>
</reference>
<evidence type="ECO:0000313" key="14">
    <source>
        <dbReference type="Proteomes" id="UP000663882"/>
    </source>
</evidence>
<dbReference type="GO" id="GO:0008270">
    <property type="term" value="F:zinc ion binding"/>
    <property type="evidence" value="ECO:0007669"/>
    <property type="project" value="UniProtKB-KW"/>
</dbReference>
<evidence type="ECO:0000313" key="13">
    <source>
        <dbReference type="EMBL" id="CAF0945541.1"/>
    </source>
</evidence>
<dbReference type="InterPro" id="IPR051497">
    <property type="entry name" value="Dev/Hematopoietic_TF"/>
</dbReference>
<keyword evidence="7" id="KW-0238">DNA-binding</keyword>
<dbReference type="FunFam" id="3.30.160.60:FF:001485">
    <property type="entry name" value="Krueppel-related zinc finger protein"/>
    <property type="match status" value="1"/>
</dbReference>
<accession>A0A814CUJ6</accession>
<dbReference type="PROSITE" id="PS50157">
    <property type="entry name" value="ZINC_FINGER_C2H2_2"/>
    <property type="match status" value="5"/>
</dbReference>
<evidence type="ECO:0000256" key="3">
    <source>
        <dbReference type="ARBA" id="ARBA00022737"/>
    </source>
</evidence>
<dbReference type="FunFam" id="3.30.160.60:FF:002343">
    <property type="entry name" value="Zinc finger protein 33A"/>
    <property type="match status" value="1"/>
</dbReference>
<evidence type="ECO:0000256" key="2">
    <source>
        <dbReference type="ARBA" id="ARBA00022723"/>
    </source>
</evidence>
<dbReference type="Proteomes" id="UP000663882">
    <property type="component" value="Unassembled WGS sequence"/>
</dbReference>
<dbReference type="InterPro" id="IPR036236">
    <property type="entry name" value="Znf_C2H2_sf"/>
</dbReference>
<feature type="domain" description="C2H2-type" evidence="12">
    <location>
        <begin position="373"/>
        <end position="400"/>
    </location>
</feature>
<organism evidence="13 14">
    <name type="scientific">Rotaria sordida</name>
    <dbReference type="NCBI Taxonomy" id="392033"/>
    <lineage>
        <taxon>Eukaryota</taxon>
        <taxon>Metazoa</taxon>
        <taxon>Spiralia</taxon>
        <taxon>Gnathifera</taxon>
        <taxon>Rotifera</taxon>
        <taxon>Eurotatoria</taxon>
        <taxon>Bdelloidea</taxon>
        <taxon>Philodinida</taxon>
        <taxon>Philodinidae</taxon>
        <taxon>Rotaria</taxon>
    </lineage>
</organism>
<dbReference type="EMBL" id="CAJNOO010000447">
    <property type="protein sequence ID" value="CAF0945541.1"/>
    <property type="molecule type" value="Genomic_DNA"/>
</dbReference>
<evidence type="ECO:0000256" key="8">
    <source>
        <dbReference type="ARBA" id="ARBA00023163"/>
    </source>
</evidence>
<proteinExistence type="predicted"/>
<evidence type="ECO:0000259" key="12">
    <source>
        <dbReference type="PROSITE" id="PS50157"/>
    </source>
</evidence>
<dbReference type="GO" id="GO:0006357">
    <property type="term" value="P:regulation of transcription by RNA polymerase II"/>
    <property type="evidence" value="ECO:0007669"/>
    <property type="project" value="TreeGrafter"/>
</dbReference>
<keyword evidence="9" id="KW-0539">Nucleus</keyword>
<keyword evidence="6" id="KW-0805">Transcription regulation</keyword>
<dbReference type="SMART" id="SM00614">
    <property type="entry name" value="ZnF_BED"/>
    <property type="match status" value="2"/>
</dbReference>
<dbReference type="GO" id="GO:0005634">
    <property type="term" value="C:nucleus"/>
    <property type="evidence" value="ECO:0007669"/>
    <property type="project" value="UniProtKB-SubCell"/>
</dbReference>
<evidence type="ECO:0000256" key="9">
    <source>
        <dbReference type="ARBA" id="ARBA00023242"/>
    </source>
</evidence>
<dbReference type="PANTHER" id="PTHR45993">
    <property type="entry name" value="B-CELL LYMPHOMA/LEUKEMIA 11"/>
    <property type="match status" value="1"/>
</dbReference>